<evidence type="ECO:0000313" key="3">
    <source>
        <dbReference type="Proteomes" id="UP001204142"/>
    </source>
</evidence>
<dbReference type="EMBL" id="JANIGO010000001">
    <property type="protein sequence ID" value="MCQ8895623.1"/>
    <property type="molecule type" value="Genomic_DNA"/>
</dbReference>
<evidence type="ECO:0000313" key="2">
    <source>
        <dbReference type="EMBL" id="MCQ8895623.1"/>
    </source>
</evidence>
<keyword evidence="1" id="KW-1133">Transmembrane helix</keyword>
<sequence length="183" mass="20677">MNNVQRQLYGLLLASLVNSKRRMTAIALIILLDMILIAAIGLNIKQTRGLHHTNIRAQTNLQIEMDAQQSSEANQSAREENIRNRLANRSDLNGLILALESTARAHSVSLSDANQQFVGSNHDTLPHSVIEYTVQGSYPNVLQFVAEAMNRHDALVLSNLSFRRTDPLVNTLQTHLEWVYYYR</sequence>
<reference evidence="2 3" key="1">
    <citation type="submission" date="2022-07" db="EMBL/GenBank/DDBJ databases">
        <authorList>
            <person name="Xamxidin M."/>
            <person name="Wu M."/>
        </authorList>
    </citation>
    <scope>NUCLEOTIDE SEQUENCE [LARGE SCALE GENOMIC DNA]</scope>
    <source>
        <strain evidence="2 3">NBRC 111650</strain>
    </source>
</reference>
<keyword evidence="1" id="KW-0812">Transmembrane</keyword>
<organism evidence="2 3">
    <name type="scientific">Limnobacter humi</name>
    <dbReference type="NCBI Taxonomy" id="1778671"/>
    <lineage>
        <taxon>Bacteria</taxon>
        <taxon>Pseudomonadati</taxon>
        <taxon>Pseudomonadota</taxon>
        <taxon>Betaproteobacteria</taxon>
        <taxon>Burkholderiales</taxon>
        <taxon>Burkholderiaceae</taxon>
        <taxon>Limnobacter</taxon>
    </lineage>
</organism>
<proteinExistence type="predicted"/>
<keyword evidence="1" id="KW-0472">Membrane</keyword>
<feature type="transmembrane region" description="Helical" evidence="1">
    <location>
        <begin position="23"/>
        <end position="44"/>
    </location>
</feature>
<dbReference type="Proteomes" id="UP001204142">
    <property type="component" value="Unassembled WGS sequence"/>
</dbReference>
<name>A0ABT1WDM8_9BURK</name>
<keyword evidence="3" id="KW-1185">Reference proteome</keyword>
<gene>
    <name evidence="2" type="ORF">NQT62_04095</name>
</gene>
<evidence type="ECO:0008006" key="4">
    <source>
        <dbReference type="Google" id="ProtNLM"/>
    </source>
</evidence>
<comment type="caution">
    <text evidence="2">The sequence shown here is derived from an EMBL/GenBank/DDBJ whole genome shotgun (WGS) entry which is preliminary data.</text>
</comment>
<accession>A0ABT1WDM8</accession>
<dbReference type="RefSeq" id="WP_256763316.1">
    <property type="nucleotide sequence ID" value="NZ_JANIGO010000001.1"/>
</dbReference>
<protein>
    <recommendedName>
        <fullName evidence="4">Pilus assembly protein</fullName>
    </recommendedName>
</protein>
<evidence type="ECO:0000256" key="1">
    <source>
        <dbReference type="SAM" id="Phobius"/>
    </source>
</evidence>